<dbReference type="PANTHER" id="PTHR24148:SF64">
    <property type="entry name" value="HETEROKARYON INCOMPATIBILITY DOMAIN-CONTAINING PROTEIN"/>
    <property type="match status" value="1"/>
</dbReference>
<evidence type="ECO:0000313" key="2">
    <source>
        <dbReference type="EMBL" id="TVY18242.1"/>
    </source>
</evidence>
<dbReference type="InterPro" id="IPR052895">
    <property type="entry name" value="HetReg/Transcr_Mod"/>
</dbReference>
<accession>A0A8T9BJ55</accession>
<dbReference type="InterPro" id="IPR010730">
    <property type="entry name" value="HET"/>
</dbReference>
<organism evidence="2 3">
    <name type="scientific">Lachnellula arida</name>
    <dbReference type="NCBI Taxonomy" id="1316785"/>
    <lineage>
        <taxon>Eukaryota</taxon>
        <taxon>Fungi</taxon>
        <taxon>Dikarya</taxon>
        <taxon>Ascomycota</taxon>
        <taxon>Pezizomycotina</taxon>
        <taxon>Leotiomycetes</taxon>
        <taxon>Helotiales</taxon>
        <taxon>Lachnaceae</taxon>
        <taxon>Lachnellula</taxon>
    </lineage>
</organism>
<dbReference type="Pfam" id="PF06985">
    <property type="entry name" value="HET"/>
    <property type="match status" value="1"/>
</dbReference>
<evidence type="ECO:0000313" key="3">
    <source>
        <dbReference type="Proteomes" id="UP000469559"/>
    </source>
</evidence>
<dbReference type="PANTHER" id="PTHR24148">
    <property type="entry name" value="ANKYRIN REPEAT DOMAIN-CONTAINING PROTEIN 39 HOMOLOG-RELATED"/>
    <property type="match status" value="1"/>
</dbReference>
<evidence type="ECO:0000259" key="1">
    <source>
        <dbReference type="Pfam" id="PF06985"/>
    </source>
</evidence>
<dbReference type="EMBL" id="QGMF01000187">
    <property type="protein sequence ID" value="TVY18242.1"/>
    <property type="molecule type" value="Genomic_DNA"/>
</dbReference>
<keyword evidence="3" id="KW-1185">Reference proteome</keyword>
<proteinExistence type="predicted"/>
<gene>
    <name evidence="2" type="primary">het-6_2</name>
    <name evidence="2" type="ORF">LARI1_G005992</name>
</gene>
<feature type="domain" description="Heterokaryon incompatibility" evidence="1">
    <location>
        <begin position="67"/>
        <end position="167"/>
    </location>
</feature>
<sequence>MDVAPEPHPVYRPINPYQTRILCLHGDHGGPDSRLVCDVYVADILHPRHEGLGVRSLNGENDRIEEYDALSYTWGSGENADAMVCNGAKLPISNGLFEALRTLRRPEKQVRYLWVDAICINQSDDGEKSKQVWNMLTIYEKAAGVIVWLGPASSDMDNVLVAASSISPHNPPENEFDLSSICTGLTKPLQGKKDKSYIKQTPDEISAQLEAISKLDQLHKYKLNCFEQFSKKNRLQPDFIEALLDTGLLKATNPLDYIYGIIGMIKFPAKAMTIQEWTMARQHEVFIPIDYSANLTSILCAVTWAALMKGGLAVLAKFKAFTSDDDNNACEHPLPSWVIDWRLAGRLFKSSKHYRNDSMLDLNVKIEEAWDSPEDQEQFCQDNRNGIVPYTKLILRGRVIPILRAEGKCIWEKRKSHTDKALWQLECDVYPTDLVVNMLGFIGAGYPWVSPDTRTAGHYYGDRAPNGGLWLLRPAGDNEFKLIACLSYGLNEAFRIYHNWKWNPGYFGEASSQAQLVGHCRRFSTERKGATGSRDLRAEYEYNQTGTEESIQVRNFTII</sequence>
<protein>
    <submittedName>
        <fullName evidence="2">Heterokaryon incompatibility protein 6, OR allele</fullName>
    </submittedName>
</protein>
<dbReference type="Proteomes" id="UP000469559">
    <property type="component" value="Unassembled WGS sequence"/>
</dbReference>
<name>A0A8T9BJ55_9HELO</name>
<dbReference type="AlphaFoldDB" id="A0A8T9BJ55"/>
<comment type="caution">
    <text evidence="2">The sequence shown here is derived from an EMBL/GenBank/DDBJ whole genome shotgun (WGS) entry which is preliminary data.</text>
</comment>
<dbReference type="OrthoDB" id="2157530at2759"/>
<reference evidence="2 3" key="1">
    <citation type="submission" date="2018-05" db="EMBL/GenBank/DDBJ databases">
        <title>Whole genome sequencing for identification of molecular markers to develop diagnostic detection tools for the regulated plant pathogen Lachnellula willkommii.</title>
        <authorList>
            <person name="Giroux E."/>
            <person name="Bilodeau G."/>
        </authorList>
    </citation>
    <scope>NUCLEOTIDE SEQUENCE [LARGE SCALE GENOMIC DNA]</scope>
    <source>
        <strain evidence="2 3">CBS 203.66</strain>
    </source>
</reference>